<evidence type="ECO:0000259" key="1">
    <source>
        <dbReference type="Pfam" id="PF18914"/>
    </source>
</evidence>
<dbReference type="AlphaFoldDB" id="X0T519"/>
<protein>
    <recommendedName>
        <fullName evidence="1">DUF5666 domain-containing protein</fullName>
    </recommendedName>
</protein>
<comment type="caution">
    <text evidence="2">The sequence shown here is derived from an EMBL/GenBank/DDBJ whole genome shotgun (WGS) entry which is preliminary data.</text>
</comment>
<dbReference type="EMBL" id="BARS01015268">
    <property type="protein sequence ID" value="GAF88578.1"/>
    <property type="molecule type" value="Genomic_DNA"/>
</dbReference>
<feature type="domain" description="DUF5666" evidence="1">
    <location>
        <begin position="40"/>
        <end position="93"/>
    </location>
</feature>
<name>X0T519_9ZZZZ</name>
<dbReference type="Pfam" id="PF18914">
    <property type="entry name" value="DUF5666"/>
    <property type="match status" value="1"/>
</dbReference>
<reference evidence="2" key="1">
    <citation type="journal article" date="2014" name="Front. Microbiol.">
        <title>High frequency of phylogenetically diverse reductive dehalogenase-homologous genes in deep subseafloor sedimentary metagenomes.</title>
        <authorList>
            <person name="Kawai M."/>
            <person name="Futagami T."/>
            <person name="Toyoda A."/>
            <person name="Takaki Y."/>
            <person name="Nishi S."/>
            <person name="Hori S."/>
            <person name="Arai W."/>
            <person name="Tsubouchi T."/>
            <person name="Morono Y."/>
            <person name="Uchiyama I."/>
            <person name="Ito T."/>
            <person name="Fujiyama A."/>
            <person name="Inagaki F."/>
            <person name="Takami H."/>
        </authorList>
    </citation>
    <scope>NUCLEOTIDE SEQUENCE</scope>
    <source>
        <strain evidence="2">Expedition CK06-06</strain>
    </source>
</reference>
<proteinExistence type="predicted"/>
<sequence>VTPPPGTLVEVTGSQEGQAIVVATAESIRPPEELGLVKLEGVVDQVDDNQWQVGPALFRTTAVTRIGGELIPGARAVVWGLPNEDGSLDAIHVDVLDTRSLIAP</sequence>
<feature type="non-terminal residue" evidence="2">
    <location>
        <position position="1"/>
    </location>
</feature>
<gene>
    <name evidence="2" type="ORF">S01H1_25304</name>
</gene>
<accession>X0T519</accession>
<organism evidence="2">
    <name type="scientific">marine sediment metagenome</name>
    <dbReference type="NCBI Taxonomy" id="412755"/>
    <lineage>
        <taxon>unclassified sequences</taxon>
        <taxon>metagenomes</taxon>
        <taxon>ecological metagenomes</taxon>
    </lineage>
</organism>
<dbReference type="InterPro" id="IPR043724">
    <property type="entry name" value="DUF5666"/>
</dbReference>
<evidence type="ECO:0000313" key="2">
    <source>
        <dbReference type="EMBL" id="GAF88578.1"/>
    </source>
</evidence>